<keyword evidence="7" id="KW-1185">Reference proteome</keyword>
<dbReference type="SUPFAM" id="SSF55856">
    <property type="entry name" value="Cytochrome b5-like heme/steroid binding domain"/>
    <property type="match status" value="1"/>
</dbReference>
<sequence>PKPAGRPGKIPLEKGYSQMDWLRLSRGSQDLAGRQGQPLRRDITMEEVKAHRTKSDAWTVLRGKVYNITPYINFHPGGADWIMKGAGMDCTALFNKYHAWVNSDMLLEKCLIGQLAPAAAN</sequence>
<proteinExistence type="inferred from homology"/>
<keyword evidence="1 4" id="KW-0349">Heme</keyword>
<comment type="caution">
    <text evidence="6">The sequence shown here is derived from an EMBL/GenBank/DDBJ whole genome shotgun (WGS) entry which is preliminary data.</text>
</comment>
<evidence type="ECO:0000313" key="6">
    <source>
        <dbReference type="EMBL" id="EIE25832.1"/>
    </source>
</evidence>
<dbReference type="eggNOG" id="KOG0536">
    <property type="taxonomic scope" value="Eukaryota"/>
</dbReference>
<comment type="similarity">
    <text evidence="4">Belongs to the cytochrome b5 family.</text>
</comment>
<dbReference type="PANTHER" id="PTHR46237:SF1">
    <property type="entry name" value="CYTOCHROME B5 REDUCTASE 4"/>
    <property type="match status" value="1"/>
</dbReference>
<dbReference type="Proteomes" id="UP000007264">
    <property type="component" value="Unassembled WGS sequence"/>
</dbReference>
<dbReference type="Gene3D" id="3.10.120.10">
    <property type="entry name" value="Cytochrome b5-like heme/steroid binding domain"/>
    <property type="match status" value="1"/>
</dbReference>
<reference evidence="6 7" key="1">
    <citation type="journal article" date="2012" name="Genome Biol.">
        <title>The genome of the polar eukaryotic microalga coccomyxa subellipsoidea reveals traits of cold adaptation.</title>
        <authorList>
            <person name="Blanc G."/>
            <person name="Agarkova I."/>
            <person name="Grimwood J."/>
            <person name="Kuo A."/>
            <person name="Brueggeman A."/>
            <person name="Dunigan D."/>
            <person name="Gurnon J."/>
            <person name="Ladunga I."/>
            <person name="Lindquist E."/>
            <person name="Lucas S."/>
            <person name="Pangilinan J."/>
            <person name="Proschold T."/>
            <person name="Salamov A."/>
            <person name="Schmutz J."/>
            <person name="Weeks D."/>
            <person name="Yamada T."/>
            <person name="Claverie J.M."/>
            <person name="Grigoriev I."/>
            <person name="Van Etten J."/>
            <person name="Lomsadze A."/>
            <person name="Borodovsky M."/>
        </authorList>
    </citation>
    <scope>NUCLEOTIDE SEQUENCE [LARGE SCALE GENOMIC DNA]</scope>
    <source>
        <strain evidence="6 7">C-169</strain>
    </source>
</reference>
<evidence type="ECO:0000256" key="3">
    <source>
        <dbReference type="ARBA" id="ARBA00023004"/>
    </source>
</evidence>
<protein>
    <submittedName>
        <fullName evidence="6">Cytochrome b5</fullName>
    </submittedName>
</protein>
<evidence type="ECO:0000259" key="5">
    <source>
        <dbReference type="PROSITE" id="PS50255"/>
    </source>
</evidence>
<feature type="non-terminal residue" evidence="6">
    <location>
        <position position="1"/>
    </location>
</feature>
<dbReference type="STRING" id="574566.I0Z5B3"/>
<dbReference type="GeneID" id="17043836"/>
<dbReference type="InterPro" id="IPR051872">
    <property type="entry name" value="Cytochrome_b5/Flavoprotein_Rdt"/>
</dbReference>
<gene>
    <name evidence="6" type="ORF">COCSUDRAFT_12839</name>
</gene>
<dbReference type="OrthoDB" id="432299at2759"/>
<dbReference type="GO" id="GO:0020037">
    <property type="term" value="F:heme binding"/>
    <property type="evidence" value="ECO:0007669"/>
    <property type="project" value="UniProtKB-UniRule"/>
</dbReference>
<evidence type="ECO:0000256" key="2">
    <source>
        <dbReference type="ARBA" id="ARBA00022723"/>
    </source>
</evidence>
<evidence type="ECO:0000256" key="1">
    <source>
        <dbReference type="ARBA" id="ARBA00022617"/>
    </source>
</evidence>
<dbReference type="PROSITE" id="PS00191">
    <property type="entry name" value="CYTOCHROME_B5_1"/>
    <property type="match status" value="1"/>
</dbReference>
<feature type="domain" description="Cytochrome b5 heme-binding" evidence="5">
    <location>
        <begin position="40"/>
        <end position="116"/>
    </location>
</feature>
<accession>I0Z5B3</accession>
<dbReference type="Pfam" id="PF00173">
    <property type="entry name" value="Cyt-b5"/>
    <property type="match status" value="1"/>
</dbReference>
<dbReference type="KEGG" id="csl:COCSUDRAFT_12839"/>
<dbReference type="EMBL" id="AGSI01000003">
    <property type="protein sequence ID" value="EIE25832.1"/>
    <property type="molecule type" value="Genomic_DNA"/>
</dbReference>
<dbReference type="GO" id="GO:0005737">
    <property type="term" value="C:cytoplasm"/>
    <property type="evidence" value="ECO:0007669"/>
    <property type="project" value="TreeGrafter"/>
</dbReference>
<dbReference type="PANTHER" id="PTHR46237">
    <property type="entry name" value="CYTOCHROME B5 REDUCTASE 4 FAMILY MEMBER"/>
    <property type="match status" value="1"/>
</dbReference>
<keyword evidence="3 4" id="KW-0408">Iron</keyword>
<dbReference type="PROSITE" id="PS50255">
    <property type="entry name" value="CYTOCHROME_B5_2"/>
    <property type="match status" value="1"/>
</dbReference>
<dbReference type="GO" id="GO:0046872">
    <property type="term" value="F:metal ion binding"/>
    <property type="evidence" value="ECO:0007669"/>
    <property type="project" value="UniProtKB-UniRule"/>
</dbReference>
<dbReference type="AlphaFoldDB" id="I0Z5B3"/>
<dbReference type="InterPro" id="IPR018506">
    <property type="entry name" value="Cyt_B5_heme-BS"/>
</dbReference>
<dbReference type="GO" id="GO:0004128">
    <property type="term" value="F:cytochrome-b5 reductase activity, acting on NAD(P)H"/>
    <property type="evidence" value="ECO:0007669"/>
    <property type="project" value="TreeGrafter"/>
</dbReference>
<name>I0Z5B3_COCSC</name>
<evidence type="ECO:0000313" key="7">
    <source>
        <dbReference type="Proteomes" id="UP000007264"/>
    </source>
</evidence>
<keyword evidence="2 4" id="KW-0479">Metal-binding</keyword>
<dbReference type="SMART" id="SM01117">
    <property type="entry name" value="Cyt-b5"/>
    <property type="match status" value="1"/>
</dbReference>
<dbReference type="InterPro" id="IPR001199">
    <property type="entry name" value="Cyt_B5-like_heme/steroid-bd"/>
</dbReference>
<evidence type="ECO:0000256" key="4">
    <source>
        <dbReference type="RuleBase" id="RU362121"/>
    </source>
</evidence>
<dbReference type="RefSeq" id="XP_005650376.1">
    <property type="nucleotide sequence ID" value="XM_005650319.1"/>
</dbReference>
<dbReference type="InterPro" id="IPR036400">
    <property type="entry name" value="Cyt_B5-like_heme/steroid_sf"/>
</dbReference>
<organism evidence="6 7">
    <name type="scientific">Coccomyxa subellipsoidea (strain C-169)</name>
    <name type="common">Green microalga</name>
    <dbReference type="NCBI Taxonomy" id="574566"/>
    <lineage>
        <taxon>Eukaryota</taxon>
        <taxon>Viridiplantae</taxon>
        <taxon>Chlorophyta</taxon>
        <taxon>core chlorophytes</taxon>
        <taxon>Trebouxiophyceae</taxon>
        <taxon>Trebouxiophyceae incertae sedis</taxon>
        <taxon>Coccomyxaceae</taxon>
        <taxon>Coccomyxa</taxon>
        <taxon>Coccomyxa subellipsoidea</taxon>
    </lineage>
</organism>
<dbReference type="FunFam" id="3.10.120.10:FF:000001">
    <property type="entry name" value="Cytochrome b5 reductase 4"/>
    <property type="match status" value="1"/>
</dbReference>
<dbReference type="PRINTS" id="PR00363">
    <property type="entry name" value="CYTOCHROMEB5"/>
</dbReference>